<evidence type="ECO:0000313" key="3">
    <source>
        <dbReference type="Proteomes" id="UP000293483"/>
    </source>
</evidence>
<dbReference type="InterPro" id="IPR011604">
    <property type="entry name" value="PDDEXK-like_dom_sf"/>
</dbReference>
<feature type="domain" description="PD-(D/E)XK endonuclease-like" evidence="1">
    <location>
        <begin position="16"/>
        <end position="269"/>
    </location>
</feature>
<sequence length="273" mass="29839">MNAFVTPRKSIVSVRASSLSDLFDCPARWEAKNLLNKRNPAGARTRLGTAIHEAVTQWDYQNLIGNDVSTEECEEILHHQIWQPNEEVDWADLDQNSAESIGHSLMHKYITQIAPTQKFIGVEVLCESLILADLGIELTGTIDRIYENENGDLGIGDIKTGKSSVGNDGIVKTSGHTPQMGIYTVLASHALQEPVTAPSRIYGLTTAKTDKGQHVGIGEIESPAQLLLGTEEEPGLLQFAAKVIKNGVFFGNSKSMLCSEKLCPAFSTCKFRK</sequence>
<dbReference type="Gene3D" id="3.90.320.10">
    <property type="match status" value="1"/>
</dbReference>
<dbReference type="AlphaFoldDB" id="A0A4Q7AMC2"/>
<gene>
    <name evidence="2" type="ORF">EXE25_17660</name>
</gene>
<evidence type="ECO:0000259" key="1">
    <source>
        <dbReference type="Pfam" id="PF12705"/>
    </source>
</evidence>
<dbReference type="RefSeq" id="WP_130148546.1">
    <property type="nucleotide sequence ID" value="NZ_SGSU01000027.1"/>
</dbReference>
<evidence type="ECO:0000313" key="2">
    <source>
        <dbReference type="EMBL" id="RZG64160.1"/>
    </source>
</evidence>
<name>A0A4Q7AMC2_9GAMM</name>
<dbReference type="Proteomes" id="UP000293483">
    <property type="component" value="Unassembled WGS sequence"/>
</dbReference>
<dbReference type="InterPro" id="IPR038726">
    <property type="entry name" value="PDDEXK_AddAB-type"/>
</dbReference>
<protein>
    <submittedName>
        <fullName evidence="2">PD-(D/E)XK nuclease family protein</fullName>
    </submittedName>
</protein>
<organism evidence="2 3">
    <name type="scientific">Acinetobacter bouvetii</name>
    <dbReference type="NCBI Taxonomy" id="202951"/>
    <lineage>
        <taxon>Bacteria</taxon>
        <taxon>Pseudomonadati</taxon>
        <taxon>Pseudomonadota</taxon>
        <taxon>Gammaproteobacteria</taxon>
        <taxon>Moraxellales</taxon>
        <taxon>Moraxellaceae</taxon>
        <taxon>Acinetobacter</taxon>
    </lineage>
</organism>
<comment type="caution">
    <text evidence="2">The sequence shown here is derived from an EMBL/GenBank/DDBJ whole genome shotgun (WGS) entry which is preliminary data.</text>
</comment>
<accession>A0A4Q7AMC2</accession>
<reference evidence="2 3" key="1">
    <citation type="submission" date="2019-02" db="EMBL/GenBank/DDBJ databases">
        <title>The Batch Genome Submission of Acinetobacter spp. strains.</title>
        <authorList>
            <person name="Qin J."/>
            <person name="Hu Y."/>
            <person name="Ye H."/>
            <person name="Wei L."/>
            <person name="Feng Y."/>
            <person name="Zong Z."/>
        </authorList>
    </citation>
    <scope>NUCLEOTIDE SEQUENCE [LARGE SCALE GENOMIC DNA]</scope>
    <source>
        <strain evidence="2 3">WCHABo060081</strain>
    </source>
</reference>
<dbReference type="Pfam" id="PF12705">
    <property type="entry name" value="PDDEXK_1"/>
    <property type="match status" value="1"/>
</dbReference>
<dbReference type="EMBL" id="SGSU01000027">
    <property type="protein sequence ID" value="RZG64160.1"/>
    <property type="molecule type" value="Genomic_DNA"/>
</dbReference>
<proteinExistence type="predicted"/>